<dbReference type="RefSeq" id="WP_129580836.1">
    <property type="nucleotide sequence ID" value="NZ_CP012672.1"/>
</dbReference>
<dbReference type="Proteomes" id="UP000295497">
    <property type="component" value="Chromosome"/>
</dbReference>
<proteinExistence type="predicted"/>
<protein>
    <submittedName>
        <fullName evidence="1">Uncharacterized protein</fullName>
    </submittedName>
</protein>
<reference evidence="1 2" key="1">
    <citation type="submission" date="2015-09" db="EMBL/GenBank/DDBJ databases">
        <title>Sorangium comparison.</title>
        <authorList>
            <person name="Zaburannyi N."/>
            <person name="Bunk B."/>
            <person name="Overmann J."/>
            <person name="Mueller R."/>
        </authorList>
    </citation>
    <scope>NUCLEOTIDE SEQUENCE [LARGE SCALE GENOMIC DNA]</scope>
    <source>
        <strain evidence="1 2">So ce836</strain>
    </source>
</reference>
<name>A0A4P2R5J0_SORCE</name>
<organism evidence="1 2">
    <name type="scientific">Sorangium cellulosum</name>
    <name type="common">Polyangium cellulosum</name>
    <dbReference type="NCBI Taxonomy" id="56"/>
    <lineage>
        <taxon>Bacteria</taxon>
        <taxon>Pseudomonadati</taxon>
        <taxon>Myxococcota</taxon>
        <taxon>Polyangia</taxon>
        <taxon>Polyangiales</taxon>
        <taxon>Polyangiaceae</taxon>
        <taxon>Sorangium</taxon>
    </lineage>
</organism>
<evidence type="ECO:0000313" key="2">
    <source>
        <dbReference type="Proteomes" id="UP000295497"/>
    </source>
</evidence>
<accession>A0A4P2R5J0</accession>
<dbReference type="AlphaFoldDB" id="A0A4P2R5J0"/>
<sequence length="133" mass="15269">MKQDLSDVFRHSRAPSATWTHEKVQDVLQALAAHSPGSWVDWEPFDEQWGRVLDADNQVLGFVCARVPIGAARDDVPLSELPSAVAWIRFRSADDHDYRIFPELLEEVFGRKISRNVNYEDLSMNDLWWATVS</sequence>
<gene>
    <name evidence="1" type="ORF">SOCE836_106230</name>
</gene>
<evidence type="ECO:0000313" key="1">
    <source>
        <dbReference type="EMBL" id="AUX38379.1"/>
    </source>
</evidence>
<dbReference type="EMBL" id="CP012672">
    <property type="protein sequence ID" value="AUX38379.1"/>
    <property type="molecule type" value="Genomic_DNA"/>
</dbReference>